<gene>
    <name evidence="1" type="ORF">DRW41_01735</name>
</gene>
<dbReference type="Pfam" id="PF18934">
    <property type="entry name" value="DUF5682"/>
    <property type="match status" value="1"/>
</dbReference>
<dbReference type="Proteomes" id="UP000257144">
    <property type="component" value="Unassembled WGS sequence"/>
</dbReference>
<dbReference type="RefSeq" id="WP_115450237.1">
    <property type="nucleotide sequence ID" value="NZ_QNQT01000001.1"/>
</dbReference>
<reference evidence="1 2" key="1">
    <citation type="submission" date="2018-07" db="EMBL/GenBank/DDBJ databases">
        <title>Bacillus sp. YLB-04 draft genome sequence.</title>
        <authorList>
            <person name="Yu L."/>
            <person name="Tang X."/>
        </authorList>
    </citation>
    <scope>NUCLEOTIDE SEQUENCE [LARGE SCALE GENOMIC DNA]</scope>
    <source>
        <strain evidence="1 2">YLB-04</strain>
    </source>
</reference>
<evidence type="ECO:0000313" key="1">
    <source>
        <dbReference type="EMBL" id="RDU38314.1"/>
    </source>
</evidence>
<dbReference type="OrthoDB" id="9768066at2"/>
<accession>A0A3D8GV06</accession>
<proteinExistence type="predicted"/>
<evidence type="ECO:0008006" key="3">
    <source>
        <dbReference type="Google" id="ProtNLM"/>
    </source>
</evidence>
<dbReference type="InterPro" id="IPR043737">
    <property type="entry name" value="DUF5682"/>
</dbReference>
<organism evidence="1 2">
    <name type="scientific">Neobacillus piezotolerans</name>
    <dbReference type="NCBI Taxonomy" id="2259171"/>
    <lineage>
        <taxon>Bacteria</taxon>
        <taxon>Bacillati</taxon>
        <taxon>Bacillota</taxon>
        <taxon>Bacilli</taxon>
        <taxon>Bacillales</taxon>
        <taxon>Bacillaceae</taxon>
        <taxon>Neobacillus</taxon>
    </lineage>
</organism>
<protein>
    <recommendedName>
        <fullName evidence="3">ChaN family lipoprotein</fullName>
    </recommendedName>
</protein>
<keyword evidence="2" id="KW-1185">Reference proteome</keyword>
<dbReference type="AlphaFoldDB" id="A0A3D8GV06"/>
<comment type="caution">
    <text evidence="1">The sequence shown here is derived from an EMBL/GenBank/DDBJ whole genome shotgun (WGS) entry which is preliminary data.</text>
</comment>
<sequence>MEEAVSCLQRDEPGMKPHVFGVRHLSPASAWHIEAFLDAIMPTAVLVEGPADMSGLIPDIVRQRTKPPIAALAYTEELPIDTILYPLAGYSPEYRALKWAASKGCHSEFIDLPAKYSFVVHRREETEEREEGEAGGERHSVYEELARLAGEQNYESYWERSFEQIRGLEGFFSAMAAFSSELRSLAEKTDSQKEQDYNNLREAYMRRKIAEVIAAGHHPEKIVVVTGAFHIKGILEETGELTDFSKLPSVPIKMTLMPYSNFRLSSQSGYGAGNHAPSYFYMMWQCLREADHEKLPFYYLSSLAAELRKSGTFRSTAEVMEGTRLAYALASFRNGSPTLQDLRDAAIMCLGHGNFSVIADACAKIEVGTAIGELPDGVIQAPVQEDFTRRVRELKLEKYKTSSLSELRLDLRENRRVKSSEAAFLDRNRSFFFHQLNVLGIGFANQSGYKQDQASWAEQWNLRWTPESEIRLVETTLLGDTIELATAFVLKERLANAQNVSEASSVIRDSWLCGMMEMMEEARAAVAALGAEAADFPETAAAVGQIAYVLQFGDVRGFDTGMLKPLVARLFLRGALLLPGSSGCNNEAAKLVLKGIQEMDETAAQLYKEIDEPLWLQTLREICERDDLNPVLSGYCCALLLEKNEIGPEMLEQEVSRRLSPGIPADLGGGWFEGLCLGNKYALLSRAYLWEKVDRYIATLTDEEFLRALVFLRRAFSTYNAGDRSKVAEILAESWGLNVQQVSEQLNEELTEKEESVLDQLNDFDFGDW</sequence>
<dbReference type="EMBL" id="QNQT01000001">
    <property type="protein sequence ID" value="RDU38314.1"/>
    <property type="molecule type" value="Genomic_DNA"/>
</dbReference>
<evidence type="ECO:0000313" key="2">
    <source>
        <dbReference type="Proteomes" id="UP000257144"/>
    </source>
</evidence>
<name>A0A3D8GV06_9BACI</name>